<feature type="signal peptide" evidence="1">
    <location>
        <begin position="1"/>
        <end position="21"/>
    </location>
</feature>
<keyword evidence="1" id="KW-0732">Signal</keyword>
<organism evidence="2 3">
    <name type="scientific">Vibrio alfacsensis</name>
    <dbReference type="NCBI Taxonomy" id="1074311"/>
    <lineage>
        <taxon>Bacteria</taxon>
        <taxon>Pseudomonadati</taxon>
        <taxon>Pseudomonadota</taxon>
        <taxon>Gammaproteobacteria</taxon>
        <taxon>Vibrionales</taxon>
        <taxon>Vibrionaceae</taxon>
        <taxon>Vibrio</taxon>
    </lineage>
</organism>
<name>A0ABN5PCD7_9VIBR</name>
<dbReference type="InterPro" id="IPR037107">
    <property type="entry name" value="Put_OMP_sf"/>
</dbReference>
<evidence type="ECO:0000313" key="3">
    <source>
        <dbReference type="Proteomes" id="UP000262832"/>
    </source>
</evidence>
<dbReference type="InterPro" id="IPR018707">
    <property type="entry name" value="LpxR"/>
</dbReference>
<proteinExistence type="predicted"/>
<accession>A0ABN5PCD7</accession>
<dbReference type="Pfam" id="PF09982">
    <property type="entry name" value="LpxR"/>
    <property type="match status" value="1"/>
</dbReference>
<reference evidence="2 3" key="1">
    <citation type="submission" date="2018-08" db="EMBL/GenBank/DDBJ databases">
        <title>Genomic taxonomy of the Vibrionaceae family.</title>
        <authorList>
            <person name="Gomez-Gil B."/>
            <person name="Tanaka M."/>
            <person name="Sawabe T."/>
            <person name="Enciso-Ibarra K."/>
        </authorList>
    </citation>
    <scope>NUCLEOTIDE SEQUENCE [LARGE SCALE GENOMIC DNA]</scope>
    <source>
        <strain evidence="2 3">CAIM 1831</strain>
    </source>
</reference>
<protein>
    <submittedName>
        <fullName evidence="2">Lipid A deacylase LpxR family protein</fullName>
    </submittedName>
</protein>
<feature type="chain" id="PRO_5045986111" evidence="1">
    <location>
        <begin position="22"/>
        <end position="329"/>
    </location>
</feature>
<gene>
    <name evidence="2" type="ORF">D1115_05025</name>
</gene>
<evidence type="ECO:0000313" key="2">
    <source>
        <dbReference type="EMBL" id="AXY00690.1"/>
    </source>
</evidence>
<dbReference type="Gene3D" id="2.40.128.140">
    <property type="entry name" value="Outer membrane protein"/>
    <property type="match status" value="1"/>
</dbReference>
<keyword evidence="3" id="KW-1185">Reference proteome</keyword>
<sequence>MIDMKLSKLFALALLSPVAIASTKSTISFTLDNDGIFGVDQDYTNGIFLSYATEQLRRDAEWRWLSLNESSNQTNVDKIELVLGHKMWTPSDIEADYPLVNDRPYAGYLHTEINYLTLTADRAVRYNFTIGATGESSLSDKAQDIVHGITGSTDPQGWEYQIDDEIAFSVGYRAFNKLMRSEASTQQWEITNVTDINAGNFRSDISQGVMFRWGTNLANSIGAANISVESPFHASMIAKSTSSWFLFTGFEGRYRFNDITIEGDRSGIPEPSEPYDVTLQNWQASAVAGATWHNQNYGASLTFTVKTPDYKEAQTDVYGTGSLSLFAFF</sequence>
<dbReference type="EMBL" id="CP032093">
    <property type="protein sequence ID" value="AXY00690.1"/>
    <property type="molecule type" value="Genomic_DNA"/>
</dbReference>
<dbReference type="Proteomes" id="UP000262832">
    <property type="component" value="Chromosome I"/>
</dbReference>
<evidence type="ECO:0000256" key="1">
    <source>
        <dbReference type="SAM" id="SignalP"/>
    </source>
</evidence>